<dbReference type="AlphaFoldDB" id="A0A165HVD3"/>
<dbReference type="InterPro" id="IPR001810">
    <property type="entry name" value="F-box_dom"/>
</dbReference>
<evidence type="ECO:0000313" key="3">
    <source>
        <dbReference type="Proteomes" id="UP000076871"/>
    </source>
</evidence>
<feature type="domain" description="F-box" evidence="1">
    <location>
        <begin position="1"/>
        <end position="44"/>
    </location>
</feature>
<accession>A0A165HVD3</accession>
<dbReference type="GeneID" id="63823813"/>
<dbReference type="InParanoid" id="A0A165HVD3"/>
<keyword evidence="3" id="KW-1185">Reference proteome</keyword>
<sequence>MAALPPEIWSHIVRYTVMPDWINLSRVSKDLQRMAEKRIYFSLYVRDPQIASAISHALTVRRAFRGKYVRRFWFWMDSRLANRTMELEMSEAFWEEMQRAFAAMVNLEVLSLHDPDASNSWVLDTPNIKFQLIELYVGFAWDAHFVQFLQTQSRLRMLQADETVEDGPLHSLAPGSLSSLSMFTGPALILSELLDAPLTHVQIMLEEETLAVLPGVIYDLGRAKTKLRSINVLHAPEALMMEVVQLLSKSNLAQTLRYLGIVPLPVLDRFALHRALMQFTQLEVLDVNISSWIPQPFNAYQRVIAAELLIWCPSLHRIGFWIGPTHYLWSYRGGEWANPRHVTRADESDLMWRFV</sequence>
<gene>
    <name evidence="2" type="ORF">LAESUDRAFT_710661</name>
</gene>
<dbReference type="RefSeq" id="XP_040769887.1">
    <property type="nucleotide sequence ID" value="XM_040906784.1"/>
</dbReference>
<organism evidence="2 3">
    <name type="scientific">Laetiporus sulphureus 93-53</name>
    <dbReference type="NCBI Taxonomy" id="1314785"/>
    <lineage>
        <taxon>Eukaryota</taxon>
        <taxon>Fungi</taxon>
        <taxon>Dikarya</taxon>
        <taxon>Basidiomycota</taxon>
        <taxon>Agaricomycotina</taxon>
        <taxon>Agaricomycetes</taxon>
        <taxon>Polyporales</taxon>
        <taxon>Laetiporus</taxon>
    </lineage>
</organism>
<protein>
    <recommendedName>
        <fullName evidence="1">F-box domain-containing protein</fullName>
    </recommendedName>
</protein>
<dbReference type="Proteomes" id="UP000076871">
    <property type="component" value="Unassembled WGS sequence"/>
</dbReference>
<dbReference type="EMBL" id="KV427606">
    <property type="protein sequence ID" value="KZT12239.1"/>
    <property type="molecule type" value="Genomic_DNA"/>
</dbReference>
<dbReference type="PROSITE" id="PS50181">
    <property type="entry name" value="FBOX"/>
    <property type="match status" value="1"/>
</dbReference>
<name>A0A165HVD3_9APHY</name>
<proteinExistence type="predicted"/>
<dbReference type="OrthoDB" id="3250756at2759"/>
<evidence type="ECO:0000313" key="2">
    <source>
        <dbReference type="EMBL" id="KZT12239.1"/>
    </source>
</evidence>
<evidence type="ECO:0000259" key="1">
    <source>
        <dbReference type="PROSITE" id="PS50181"/>
    </source>
</evidence>
<dbReference type="Pfam" id="PF12937">
    <property type="entry name" value="F-box-like"/>
    <property type="match status" value="1"/>
</dbReference>
<reference evidence="2 3" key="1">
    <citation type="journal article" date="2016" name="Mol. Biol. Evol.">
        <title>Comparative Genomics of Early-Diverging Mushroom-Forming Fungi Provides Insights into the Origins of Lignocellulose Decay Capabilities.</title>
        <authorList>
            <person name="Nagy L.G."/>
            <person name="Riley R."/>
            <person name="Tritt A."/>
            <person name="Adam C."/>
            <person name="Daum C."/>
            <person name="Floudas D."/>
            <person name="Sun H."/>
            <person name="Yadav J.S."/>
            <person name="Pangilinan J."/>
            <person name="Larsson K.H."/>
            <person name="Matsuura K."/>
            <person name="Barry K."/>
            <person name="Labutti K."/>
            <person name="Kuo R."/>
            <person name="Ohm R.A."/>
            <person name="Bhattacharya S.S."/>
            <person name="Shirouzu T."/>
            <person name="Yoshinaga Y."/>
            <person name="Martin F.M."/>
            <person name="Grigoriev I.V."/>
            <person name="Hibbett D.S."/>
        </authorList>
    </citation>
    <scope>NUCLEOTIDE SEQUENCE [LARGE SCALE GENOMIC DNA]</scope>
    <source>
        <strain evidence="2 3">93-53</strain>
    </source>
</reference>